<proteinExistence type="predicted"/>
<dbReference type="InterPro" id="IPR004316">
    <property type="entry name" value="SWEET_rpt"/>
</dbReference>
<dbReference type="EMBL" id="AZCU01000007">
    <property type="protein sequence ID" value="KRK25585.1"/>
    <property type="molecule type" value="Genomic_DNA"/>
</dbReference>
<comment type="caution">
    <text evidence="2">The sequence shown here is derived from an EMBL/GenBank/DDBJ whole genome shotgun (WGS) entry which is preliminary data.</text>
</comment>
<keyword evidence="1" id="KW-1133">Transmembrane helix</keyword>
<evidence type="ECO:0000313" key="2">
    <source>
        <dbReference type="EMBL" id="KRK25585.1"/>
    </source>
</evidence>
<evidence type="ECO:0008006" key="4">
    <source>
        <dbReference type="Google" id="ProtNLM"/>
    </source>
</evidence>
<name>A0A837RAD5_LACPE</name>
<evidence type="ECO:0000256" key="1">
    <source>
        <dbReference type="SAM" id="Phobius"/>
    </source>
</evidence>
<keyword evidence="1" id="KW-0812">Transmembrane</keyword>
<dbReference type="Proteomes" id="UP000051020">
    <property type="component" value="Unassembled WGS sequence"/>
</dbReference>
<keyword evidence="1" id="KW-0472">Membrane</keyword>
<reference evidence="2 3" key="1">
    <citation type="journal article" date="2015" name="Genome Announc.">
        <title>Expanding the biotechnology potential of lactobacilli through comparative genomics of 213 strains and associated genera.</title>
        <authorList>
            <person name="Sun Z."/>
            <person name="Harris H.M."/>
            <person name="McCann A."/>
            <person name="Guo C."/>
            <person name="Argimon S."/>
            <person name="Zhang W."/>
            <person name="Yang X."/>
            <person name="Jeffery I.B."/>
            <person name="Cooney J.C."/>
            <person name="Kagawa T.F."/>
            <person name="Liu W."/>
            <person name="Song Y."/>
            <person name="Salvetti E."/>
            <person name="Wrobel A."/>
            <person name="Rasinkangas P."/>
            <person name="Parkhill J."/>
            <person name="Rea M.C."/>
            <person name="O'Sullivan O."/>
            <person name="Ritari J."/>
            <person name="Douillard F.P."/>
            <person name="Paul Ross R."/>
            <person name="Yang R."/>
            <person name="Briner A.E."/>
            <person name="Felis G.E."/>
            <person name="de Vos W.M."/>
            <person name="Barrangou R."/>
            <person name="Klaenhammer T.R."/>
            <person name="Caufield P.W."/>
            <person name="Cui Y."/>
            <person name="Zhang H."/>
            <person name="O'Toole P.W."/>
        </authorList>
    </citation>
    <scope>NUCLEOTIDE SEQUENCE [LARGE SCALE GENOMIC DNA]</scope>
    <source>
        <strain evidence="2 3">DSM 20314</strain>
    </source>
</reference>
<feature type="transmembrane region" description="Helical" evidence="1">
    <location>
        <begin position="21"/>
        <end position="39"/>
    </location>
</feature>
<dbReference type="GO" id="GO:0016020">
    <property type="term" value="C:membrane"/>
    <property type="evidence" value="ECO:0007669"/>
    <property type="project" value="InterPro"/>
</dbReference>
<sequence length="68" mass="7706">MYVSYIPQIIDNFTGNPVSPLQPLVAMINGILWTGYGWFKTYKDWPVIISNVPGVIFGFITVLTVYVH</sequence>
<organism evidence="2 3">
    <name type="scientific">Lactiplantibacillus pentosus DSM 20314</name>
    <dbReference type="NCBI Taxonomy" id="1423791"/>
    <lineage>
        <taxon>Bacteria</taxon>
        <taxon>Bacillati</taxon>
        <taxon>Bacillota</taxon>
        <taxon>Bacilli</taxon>
        <taxon>Lactobacillales</taxon>
        <taxon>Lactobacillaceae</taxon>
        <taxon>Lactiplantibacillus</taxon>
    </lineage>
</organism>
<accession>A0A837RAD5</accession>
<protein>
    <recommendedName>
        <fullName evidence="4">Small conserved membrane protein</fullName>
    </recommendedName>
</protein>
<dbReference type="Pfam" id="PF03083">
    <property type="entry name" value="MtN3_slv"/>
    <property type="match status" value="1"/>
</dbReference>
<evidence type="ECO:0000313" key="3">
    <source>
        <dbReference type="Proteomes" id="UP000051020"/>
    </source>
</evidence>
<gene>
    <name evidence="2" type="ORF">FD24_GL003079</name>
</gene>
<dbReference type="AlphaFoldDB" id="A0A837RAD5"/>
<dbReference type="Gene3D" id="1.20.1280.290">
    <property type="match status" value="1"/>
</dbReference>
<feature type="transmembrane region" description="Helical" evidence="1">
    <location>
        <begin position="45"/>
        <end position="67"/>
    </location>
</feature>